<reference evidence="1 2" key="3">
    <citation type="journal article" date="2015" name="Genome Announc.">
        <title>Draft Genome Sequence of the Archiascomycetous Yeast Saitoella complicata.</title>
        <authorList>
            <person name="Yamauchi K."/>
            <person name="Kondo S."/>
            <person name="Hamamoto M."/>
            <person name="Takahashi Y."/>
            <person name="Ogura Y."/>
            <person name="Hayashi T."/>
            <person name="Nishida H."/>
        </authorList>
    </citation>
    <scope>NUCLEOTIDE SEQUENCE [LARGE SCALE GENOMIC DNA]</scope>
    <source>
        <strain evidence="1 2">NRRL Y-17804</strain>
    </source>
</reference>
<accession>A0A0E9NSD0</accession>
<dbReference type="Proteomes" id="UP000033140">
    <property type="component" value="Unassembled WGS sequence"/>
</dbReference>
<sequence length="229" mass="26759">MIINSFFNITHTNILSSIKSNELKNSSSFILNDPLSVAIKYIHYNISVLYLDPLIIDASYLIDYKRLFLISISKDLGTLIIVLSCFSFVLKPYHFKTVYSRFCLLILRLTTNDKFLKNPHLILYKIIMIISAIQRRHLGGCSTKIDFVDNQLYVRPIYLSLTNHYSSESYATDTRSVYYLVMVKSRTIFSIIDFTKSNDLHLIKTYWSIIQKVHCKEEIIFSSTAYRIY</sequence>
<evidence type="ECO:0000313" key="1">
    <source>
        <dbReference type="EMBL" id="GAO52802.1"/>
    </source>
</evidence>
<proteinExistence type="predicted"/>
<evidence type="ECO:0000313" key="2">
    <source>
        <dbReference type="Proteomes" id="UP000033140"/>
    </source>
</evidence>
<dbReference type="AlphaFoldDB" id="A0A0E9NSD0"/>
<reference evidence="1 2" key="1">
    <citation type="journal article" date="2011" name="J. Gen. Appl. Microbiol.">
        <title>Draft genome sequencing of the enigmatic yeast Saitoella complicata.</title>
        <authorList>
            <person name="Nishida H."/>
            <person name="Hamamoto M."/>
            <person name="Sugiyama J."/>
        </authorList>
    </citation>
    <scope>NUCLEOTIDE SEQUENCE [LARGE SCALE GENOMIC DNA]</scope>
    <source>
        <strain evidence="1 2">NRRL Y-17804</strain>
    </source>
</reference>
<protein>
    <submittedName>
        <fullName evidence="1">Uncharacterized protein</fullName>
    </submittedName>
</protein>
<organism evidence="1 2">
    <name type="scientific">Saitoella complicata (strain BCRC 22490 / CBS 7301 / JCM 7358 / NBRC 10748 / NRRL Y-17804)</name>
    <dbReference type="NCBI Taxonomy" id="698492"/>
    <lineage>
        <taxon>Eukaryota</taxon>
        <taxon>Fungi</taxon>
        <taxon>Dikarya</taxon>
        <taxon>Ascomycota</taxon>
        <taxon>Taphrinomycotina</taxon>
        <taxon>Taphrinomycotina incertae sedis</taxon>
        <taxon>Saitoella</taxon>
    </lineage>
</organism>
<reference evidence="1 2" key="2">
    <citation type="journal article" date="2014" name="J. Gen. Appl. Microbiol.">
        <title>The early diverging ascomycetous budding yeast Saitoella complicata has three histone deacetylases belonging to the Clr6, Hos2, and Rpd3 lineages.</title>
        <authorList>
            <person name="Nishida H."/>
            <person name="Matsumoto T."/>
            <person name="Kondo S."/>
            <person name="Hamamoto M."/>
            <person name="Yoshikawa H."/>
        </authorList>
    </citation>
    <scope>NUCLEOTIDE SEQUENCE [LARGE SCALE GENOMIC DNA]</scope>
    <source>
        <strain evidence="1 2">NRRL Y-17804</strain>
    </source>
</reference>
<gene>
    <name evidence="1" type="ORF">G7K_6869-t1</name>
</gene>
<dbReference type="EMBL" id="BACD03000088">
    <property type="protein sequence ID" value="GAO52802.1"/>
    <property type="molecule type" value="Genomic_DNA"/>
</dbReference>
<name>A0A0E9NSD0_SAICN</name>
<keyword evidence="2" id="KW-1185">Reference proteome</keyword>
<comment type="caution">
    <text evidence="1">The sequence shown here is derived from an EMBL/GenBank/DDBJ whole genome shotgun (WGS) entry which is preliminary data.</text>
</comment>